<gene>
    <name evidence="18" type="ORF">CGZ90_01565</name>
</gene>
<proteinExistence type="predicted"/>
<evidence type="ECO:0000256" key="10">
    <source>
        <dbReference type="ARBA" id="ARBA00023012"/>
    </source>
</evidence>
<dbReference type="SUPFAM" id="SSF55874">
    <property type="entry name" value="ATPase domain of HSP90 chaperone/DNA topoisomerase II/histidine kinase"/>
    <property type="match status" value="1"/>
</dbReference>
<dbReference type="SUPFAM" id="SSF52172">
    <property type="entry name" value="CheY-like"/>
    <property type="match status" value="1"/>
</dbReference>
<dbReference type="Pfam" id="PF00072">
    <property type="entry name" value="Response_reg"/>
    <property type="match status" value="1"/>
</dbReference>
<evidence type="ECO:0000259" key="15">
    <source>
        <dbReference type="PROSITE" id="PS50109"/>
    </source>
</evidence>
<comment type="catalytic activity">
    <reaction evidence="1">
        <text>ATP + protein L-histidine = ADP + protein N-phospho-L-histidine.</text>
        <dbReference type="EC" id="2.7.13.3"/>
    </reaction>
</comment>
<dbReference type="PROSITE" id="PS50110">
    <property type="entry name" value="RESPONSE_REGULATORY"/>
    <property type="match status" value="1"/>
</dbReference>
<dbReference type="InterPro" id="IPR029016">
    <property type="entry name" value="GAF-like_dom_sf"/>
</dbReference>
<dbReference type="Gene3D" id="3.40.50.2300">
    <property type="match status" value="1"/>
</dbReference>
<dbReference type="SUPFAM" id="SSF55781">
    <property type="entry name" value="GAF domain-like"/>
    <property type="match status" value="1"/>
</dbReference>
<dbReference type="FunFam" id="3.30.565.10:FF:000006">
    <property type="entry name" value="Sensor histidine kinase WalK"/>
    <property type="match status" value="1"/>
</dbReference>
<evidence type="ECO:0000313" key="19">
    <source>
        <dbReference type="Proteomes" id="UP000215059"/>
    </source>
</evidence>
<keyword evidence="9" id="KW-0067">ATP-binding</keyword>
<dbReference type="PANTHER" id="PTHR43547">
    <property type="entry name" value="TWO-COMPONENT HISTIDINE KINASE"/>
    <property type="match status" value="1"/>
</dbReference>
<dbReference type="PANTHER" id="PTHR43547:SF2">
    <property type="entry name" value="HYBRID SIGNAL TRANSDUCTION HISTIDINE KINASE C"/>
    <property type="match status" value="1"/>
</dbReference>
<dbReference type="InterPro" id="IPR035965">
    <property type="entry name" value="PAS-like_dom_sf"/>
</dbReference>
<dbReference type="FunFam" id="1.10.287.130:FF:000001">
    <property type="entry name" value="Two-component sensor histidine kinase"/>
    <property type="match status" value="1"/>
</dbReference>
<evidence type="ECO:0000256" key="1">
    <source>
        <dbReference type="ARBA" id="ARBA00000085"/>
    </source>
</evidence>
<feature type="transmembrane region" description="Helical" evidence="14">
    <location>
        <begin position="14"/>
        <end position="34"/>
    </location>
</feature>
<keyword evidence="4" id="KW-1003">Cell membrane</keyword>
<evidence type="ECO:0000256" key="8">
    <source>
        <dbReference type="ARBA" id="ARBA00022777"/>
    </source>
</evidence>
<dbReference type="CDD" id="cd00130">
    <property type="entry name" value="PAS"/>
    <property type="match status" value="1"/>
</dbReference>
<feature type="domain" description="HAMP" evidence="17">
    <location>
        <begin position="211"/>
        <end position="264"/>
    </location>
</feature>
<dbReference type="AlphaFoldDB" id="A0A235FB98"/>
<dbReference type="CDD" id="cd06225">
    <property type="entry name" value="HAMP"/>
    <property type="match status" value="1"/>
</dbReference>
<dbReference type="SMART" id="SM00304">
    <property type="entry name" value="HAMP"/>
    <property type="match status" value="1"/>
</dbReference>
<keyword evidence="6" id="KW-0808">Transferase</keyword>
<dbReference type="EC" id="2.7.13.3" evidence="3"/>
<evidence type="ECO:0000256" key="7">
    <source>
        <dbReference type="ARBA" id="ARBA00022741"/>
    </source>
</evidence>
<evidence type="ECO:0000259" key="16">
    <source>
        <dbReference type="PROSITE" id="PS50110"/>
    </source>
</evidence>
<comment type="caution">
    <text evidence="18">The sequence shown here is derived from an EMBL/GenBank/DDBJ whole genome shotgun (WGS) entry which is preliminary data.</text>
</comment>
<dbReference type="SUPFAM" id="SSF47384">
    <property type="entry name" value="Homodimeric domain of signal transducing histidine kinase"/>
    <property type="match status" value="1"/>
</dbReference>
<dbReference type="InterPro" id="IPR003661">
    <property type="entry name" value="HisK_dim/P_dom"/>
</dbReference>
<dbReference type="CDD" id="cd00075">
    <property type="entry name" value="HATPase"/>
    <property type="match status" value="1"/>
</dbReference>
<comment type="subcellular location">
    <subcellularLocation>
        <location evidence="2">Cell membrane</location>
        <topology evidence="2">Multi-pass membrane protein</topology>
    </subcellularLocation>
</comment>
<dbReference type="SMART" id="SM00448">
    <property type="entry name" value="REC"/>
    <property type="match status" value="1"/>
</dbReference>
<dbReference type="Gene3D" id="3.30.565.10">
    <property type="entry name" value="Histidine kinase-like ATPase, C-terminal domain"/>
    <property type="match status" value="1"/>
</dbReference>
<evidence type="ECO:0000256" key="11">
    <source>
        <dbReference type="ARBA" id="ARBA00023136"/>
    </source>
</evidence>
<dbReference type="Gene3D" id="3.30.450.20">
    <property type="entry name" value="PAS domain"/>
    <property type="match status" value="1"/>
</dbReference>
<dbReference type="PROSITE" id="PS50109">
    <property type="entry name" value="HIS_KIN"/>
    <property type="match status" value="1"/>
</dbReference>
<dbReference type="GO" id="GO:0000155">
    <property type="term" value="F:phosphorelay sensor kinase activity"/>
    <property type="evidence" value="ECO:0007669"/>
    <property type="project" value="InterPro"/>
</dbReference>
<dbReference type="Gene3D" id="6.10.340.10">
    <property type="match status" value="1"/>
</dbReference>
<dbReference type="GO" id="GO:0005524">
    <property type="term" value="F:ATP binding"/>
    <property type="evidence" value="ECO:0007669"/>
    <property type="project" value="UniProtKB-KW"/>
</dbReference>
<accession>A0A235FB98</accession>
<feature type="domain" description="Histidine kinase" evidence="15">
    <location>
        <begin position="592"/>
        <end position="807"/>
    </location>
</feature>
<keyword evidence="8" id="KW-0418">Kinase</keyword>
<dbReference type="PROSITE" id="PS50885">
    <property type="entry name" value="HAMP"/>
    <property type="match status" value="1"/>
</dbReference>
<feature type="domain" description="Response regulatory" evidence="16">
    <location>
        <begin position="824"/>
        <end position="938"/>
    </location>
</feature>
<evidence type="ECO:0000256" key="12">
    <source>
        <dbReference type="PROSITE-ProRule" id="PRU00169"/>
    </source>
</evidence>
<dbReference type="SMART" id="SM00388">
    <property type="entry name" value="HisKA"/>
    <property type="match status" value="1"/>
</dbReference>
<keyword evidence="14" id="KW-1133">Transmembrane helix</keyword>
<dbReference type="EMBL" id="NOII01000001">
    <property type="protein sequence ID" value="OYD58616.1"/>
    <property type="molecule type" value="Genomic_DNA"/>
</dbReference>
<evidence type="ECO:0000313" key="18">
    <source>
        <dbReference type="EMBL" id="OYD58616.1"/>
    </source>
</evidence>
<feature type="coiled-coil region" evidence="13">
    <location>
        <begin position="252"/>
        <end position="286"/>
    </location>
</feature>
<evidence type="ECO:0000256" key="9">
    <source>
        <dbReference type="ARBA" id="ARBA00022840"/>
    </source>
</evidence>
<dbReference type="Gene3D" id="1.10.287.130">
    <property type="match status" value="1"/>
</dbReference>
<evidence type="ECO:0000256" key="5">
    <source>
        <dbReference type="ARBA" id="ARBA00022553"/>
    </source>
</evidence>
<keyword evidence="10" id="KW-0902">Two-component regulatory system</keyword>
<dbReference type="CDD" id="cd00082">
    <property type="entry name" value="HisKA"/>
    <property type="match status" value="1"/>
</dbReference>
<dbReference type="GO" id="GO:0005886">
    <property type="term" value="C:plasma membrane"/>
    <property type="evidence" value="ECO:0007669"/>
    <property type="project" value="UniProtKB-SubCell"/>
</dbReference>
<dbReference type="InterPro" id="IPR005467">
    <property type="entry name" value="His_kinase_dom"/>
</dbReference>
<dbReference type="PRINTS" id="PR00344">
    <property type="entry name" value="BCTRLSENSOR"/>
</dbReference>
<reference evidence="18 19" key="1">
    <citation type="submission" date="2017-07" db="EMBL/GenBank/DDBJ databases">
        <title>Fictibacillus sp. nov. GDSW-R2A3 Genome sequencing and assembly.</title>
        <authorList>
            <person name="Mayilraj S."/>
        </authorList>
    </citation>
    <scope>NUCLEOTIDE SEQUENCE [LARGE SCALE GENOMIC DNA]</scope>
    <source>
        <strain evidence="18 19">GDSW-R2A3</strain>
    </source>
</reference>
<dbReference type="InterPro" id="IPR036890">
    <property type="entry name" value="HATPase_C_sf"/>
</dbReference>
<keyword evidence="14" id="KW-0812">Transmembrane</keyword>
<dbReference type="CDD" id="cd17574">
    <property type="entry name" value="REC_OmpR"/>
    <property type="match status" value="1"/>
</dbReference>
<dbReference type="SUPFAM" id="SSF158472">
    <property type="entry name" value="HAMP domain-like"/>
    <property type="match status" value="1"/>
</dbReference>
<feature type="transmembrane region" description="Helical" evidence="14">
    <location>
        <begin position="189"/>
        <end position="210"/>
    </location>
</feature>
<dbReference type="InterPro" id="IPR004358">
    <property type="entry name" value="Sig_transdc_His_kin-like_C"/>
</dbReference>
<evidence type="ECO:0000256" key="13">
    <source>
        <dbReference type="SAM" id="Coils"/>
    </source>
</evidence>
<dbReference type="InterPro" id="IPR011006">
    <property type="entry name" value="CheY-like_superfamily"/>
</dbReference>
<keyword evidence="7" id="KW-0547">Nucleotide-binding</keyword>
<dbReference type="InterPro" id="IPR000014">
    <property type="entry name" value="PAS"/>
</dbReference>
<protein>
    <recommendedName>
        <fullName evidence="3">histidine kinase</fullName>
        <ecNumber evidence="3">2.7.13.3</ecNumber>
    </recommendedName>
</protein>
<feature type="modified residue" description="4-aspartylphosphate" evidence="12">
    <location>
        <position position="873"/>
    </location>
</feature>
<dbReference type="InterPro" id="IPR003594">
    <property type="entry name" value="HATPase_dom"/>
</dbReference>
<evidence type="ECO:0000259" key="17">
    <source>
        <dbReference type="PROSITE" id="PS50885"/>
    </source>
</evidence>
<dbReference type="Pfam" id="PF00512">
    <property type="entry name" value="HisKA"/>
    <property type="match status" value="1"/>
</dbReference>
<dbReference type="Pfam" id="PF02518">
    <property type="entry name" value="HATPase_c"/>
    <property type="match status" value="1"/>
</dbReference>
<evidence type="ECO:0000256" key="3">
    <source>
        <dbReference type="ARBA" id="ARBA00012438"/>
    </source>
</evidence>
<dbReference type="SMART" id="SM00387">
    <property type="entry name" value="HATPase_c"/>
    <property type="match status" value="1"/>
</dbReference>
<dbReference type="Pfam" id="PF12860">
    <property type="entry name" value="PAS_7"/>
    <property type="match status" value="1"/>
</dbReference>
<evidence type="ECO:0000256" key="6">
    <source>
        <dbReference type="ARBA" id="ARBA00022679"/>
    </source>
</evidence>
<evidence type="ECO:0000256" key="2">
    <source>
        <dbReference type="ARBA" id="ARBA00004651"/>
    </source>
</evidence>
<dbReference type="Pfam" id="PF00672">
    <property type="entry name" value="HAMP"/>
    <property type="match status" value="1"/>
</dbReference>
<dbReference type="SUPFAM" id="SSF55785">
    <property type="entry name" value="PYP-like sensor domain (PAS domain)"/>
    <property type="match status" value="1"/>
</dbReference>
<sequence length="956" mass="109162">MIEYFRKSLARKVILINFIFVFLLVAGAVSLRIYHVQLTNSLDKEISYQTTKLNNVTKLKEDLNEVLFDGRGYFAFKQDDFLKRIDVNKANIKSSVALFEKTYKEPKDKTLIREVQNFNEDYLNTLLPKAIEYRKNDQVADIIKMSQQDGGTEKVNLILNRLDLFEANVQEDIEKAYEKKEEKIDKSQIIYFSFISLMVTVFIFLIRLMIRNFGSPLRELSHVASRITRGEFVDSVPFTNRLDEIGVLSVSFEKMIRSIRQNEQELTAQNEELAAQQDELSSQQERLRYSLKKTEENERKLLRLNSFLHSISNIIEQSELLKSMISNMTELTHSNKGLIWLPEKNQLSSTGLSELEIDHFRRSFKNSGLLARIQECMASQQVIRKSNSDEQGYVTEEYTCGDLYIPVYTGQQKLIAVVVLTRIGSSYSNNEIAEYENLSRQIALSIEKQNLYTRSEEQRITMQNVLDSIQEGVQLVDSDGTIVQVNQKFCELMDCSLPHQLNGLTLGAWTNTLKKAVEDGQDLADFINNAVHGKNNEGSSFIFEVNSKDTKIIQIYSEYLASNEEQRGTVLVYRDITKQYEVDRMKSEFVTTVSHELRTPLSSVLGFTELMLTRELKPERQKKYLTTIHQEAYRLTALINDFLDVQKMESGRLTYDKKYHTIVPIIEDVIDIQRVNAARHTFSINLKTDRLTIYGDRDKLSQIFMNLISNAVKYSPEGGNIIVNIYDDEKHLFVDIEDEGLGIPNEAISSLFEKFYRVDNSDRRKIGGTGLGLAIVMEIVKSHNGSISVQSLLGKGSTFTVAFPTVEDIYVNASLSETKKRKIDIVIVEDDRHLAALLSEELVSHGFHIAHFNTGEQAAEAVKECLPQAVILDIMLDGKMNGWDVLKKLKLQIETSDIPIIISSALDEKEKGIDLGAAGYLVKPYQLSQLTANILKIINEHNMDGRVLIPIYDGQK</sequence>
<dbReference type="OrthoDB" id="9813151at2"/>
<dbReference type="InterPro" id="IPR003660">
    <property type="entry name" value="HAMP_dom"/>
</dbReference>
<keyword evidence="11 14" id="KW-0472">Membrane</keyword>
<dbReference type="Proteomes" id="UP000215059">
    <property type="component" value="Unassembled WGS sequence"/>
</dbReference>
<dbReference type="RefSeq" id="WP_094250577.1">
    <property type="nucleotide sequence ID" value="NZ_JBHLXL010000001.1"/>
</dbReference>
<evidence type="ECO:0000256" key="14">
    <source>
        <dbReference type="SAM" id="Phobius"/>
    </source>
</evidence>
<name>A0A235FB98_9BACL</name>
<organism evidence="18 19">
    <name type="scientific">Fictibacillus aquaticus</name>
    <dbReference type="NCBI Taxonomy" id="2021314"/>
    <lineage>
        <taxon>Bacteria</taxon>
        <taxon>Bacillati</taxon>
        <taxon>Bacillota</taxon>
        <taxon>Bacilli</taxon>
        <taxon>Bacillales</taxon>
        <taxon>Fictibacillaceae</taxon>
        <taxon>Fictibacillus</taxon>
    </lineage>
</organism>
<keyword evidence="19" id="KW-1185">Reference proteome</keyword>
<dbReference type="InterPro" id="IPR036097">
    <property type="entry name" value="HisK_dim/P_sf"/>
</dbReference>
<dbReference type="Gene3D" id="3.30.450.40">
    <property type="match status" value="1"/>
</dbReference>
<keyword evidence="13" id="KW-0175">Coiled coil</keyword>
<evidence type="ECO:0000256" key="4">
    <source>
        <dbReference type="ARBA" id="ARBA00022475"/>
    </source>
</evidence>
<keyword evidence="5 12" id="KW-0597">Phosphoprotein</keyword>
<dbReference type="InterPro" id="IPR001789">
    <property type="entry name" value="Sig_transdc_resp-reg_receiver"/>
</dbReference>